<keyword evidence="3" id="KW-1185">Reference proteome</keyword>
<protein>
    <submittedName>
        <fullName evidence="2">Uncharacterized protein</fullName>
    </submittedName>
</protein>
<dbReference type="EMBL" id="JAODUP010000652">
    <property type="protein sequence ID" value="KAK2145846.1"/>
    <property type="molecule type" value="Genomic_DNA"/>
</dbReference>
<evidence type="ECO:0000313" key="3">
    <source>
        <dbReference type="Proteomes" id="UP001208570"/>
    </source>
</evidence>
<dbReference type="AlphaFoldDB" id="A0AAD9J363"/>
<comment type="caution">
    <text evidence="2">The sequence shown here is derived from an EMBL/GenBank/DDBJ whole genome shotgun (WGS) entry which is preliminary data.</text>
</comment>
<name>A0AAD9J363_9ANNE</name>
<dbReference type="Proteomes" id="UP001208570">
    <property type="component" value="Unassembled WGS sequence"/>
</dbReference>
<accession>A0AAD9J363</accession>
<evidence type="ECO:0000313" key="2">
    <source>
        <dbReference type="EMBL" id="KAK2145846.1"/>
    </source>
</evidence>
<proteinExistence type="predicted"/>
<organism evidence="2 3">
    <name type="scientific">Paralvinella palmiformis</name>
    <dbReference type="NCBI Taxonomy" id="53620"/>
    <lineage>
        <taxon>Eukaryota</taxon>
        <taxon>Metazoa</taxon>
        <taxon>Spiralia</taxon>
        <taxon>Lophotrochozoa</taxon>
        <taxon>Annelida</taxon>
        <taxon>Polychaeta</taxon>
        <taxon>Sedentaria</taxon>
        <taxon>Canalipalpata</taxon>
        <taxon>Terebellida</taxon>
        <taxon>Terebelliformia</taxon>
        <taxon>Alvinellidae</taxon>
        <taxon>Paralvinella</taxon>
    </lineage>
</organism>
<feature type="region of interest" description="Disordered" evidence="1">
    <location>
        <begin position="114"/>
        <end position="178"/>
    </location>
</feature>
<feature type="compositionally biased region" description="Basic and acidic residues" evidence="1">
    <location>
        <begin position="114"/>
        <end position="132"/>
    </location>
</feature>
<reference evidence="2" key="1">
    <citation type="journal article" date="2023" name="Mol. Biol. Evol.">
        <title>Third-Generation Sequencing Reveals the Adaptive Role of the Epigenome in Three Deep-Sea Polychaetes.</title>
        <authorList>
            <person name="Perez M."/>
            <person name="Aroh O."/>
            <person name="Sun Y."/>
            <person name="Lan Y."/>
            <person name="Juniper S.K."/>
            <person name="Young C.R."/>
            <person name="Angers B."/>
            <person name="Qian P.Y."/>
        </authorList>
    </citation>
    <scope>NUCLEOTIDE SEQUENCE</scope>
    <source>
        <strain evidence="2">P08H-3</strain>
    </source>
</reference>
<gene>
    <name evidence="2" type="ORF">LSH36_652g01051</name>
</gene>
<evidence type="ECO:0000256" key="1">
    <source>
        <dbReference type="SAM" id="MobiDB-lite"/>
    </source>
</evidence>
<sequence length="226" mass="26249">MKGDNGTNNSIYGDFTRYDNPDWRRTYITNLPTVRKNKMMDTERRRFKTSGEEYGHFWRENSAGKLTNRSRLAYGTANPAKILYTDPKKDEDTAEASPRKVFLQKTDEELLTHAEAQRNRRNRDKTWAEPRRNSVQSKVNSLPAIEKKNKYLTGSRTPRSRNKTPYRSSTPMERRKGETGIRLAGKISEKLRLPDINRIDLDLYTPDGEVVSITAVPVYVNTFDRK</sequence>